<gene>
    <name evidence="1" type="ORF">RWH43_17540</name>
</gene>
<dbReference type="EMBL" id="JAWDIU010000009">
    <property type="protein sequence ID" value="MDU0328567.1"/>
    <property type="molecule type" value="Genomic_DNA"/>
</dbReference>
<sequence length="49" mass="5308">MLPAPPAPSVLSPLLSRLAAWWPTSMAPRRRRATWQPLRGGAAVDARSS</sequence>
<keyword evidence="2" id="KW-1185">Reference proteome</keyword>
<name>A0ABU3S0B6_9MICO</name>
<accession>A0ABU3S0B6</accession>
<protein>
    <submittedName>
        <fullName evidence="1">Uncharacterized protein</fullName>
    </submittedName>
</protein>
<dbReference type="Proteomes" id="UP001256673">
    <property type="component" value="Unassembled WGS sequence"/>
</dbReference>
<evidence type="ECO:0000313" key="1">
    <source>
        <dbReference type="EMBL" id="MDU0328567.1"/>
    </source>
</evidence>
<proteinExistence type="predicted"/>
<comment type="caution">
    <text evidence="1">The sequence shown here is derived from an EMBL/GenBank/DDBJ whole genome shotgun (WGS) entry which is preliminary data.</text>
</comment>
<evidence type="ECO:0000313" key="2">
    <source>
        <dbReference type="Proteomes" id="UP001256673"/>
    </source>
</evidence>
<organism evidence="1 2">
    <name type="scientific">Microbacterium algihabitans</name>
    <dbReference type="NCBI Taxonomy" id="3075992"/>
    <lineage>
        <taxon>Bacteria</taxon>
        <taxon>Bacillati</taxon>
        <taxon>Actinomycetota</taxon>
        <taxon>Actinomycetes</taxon>
        <taxon>Micrococcales</taxon>
        <taxon>Microbacteriaceae</taxon>
        <taxon>Microbacterium</taxon>
    </lineage>
</organism>
<reference evidence="1 2" key="1">
    <citation type="submission" date="2023-09" db="EMBL/GenBank/DDBJ databases">
        <title>Microbacterium fusihabitans sp. nov., Microbacterium phycihabitans sp. nov., and Microbacterium cervinum sp. nov., isolated from dried seaweeds of beach.</title>
        <authorList>
            <person name="Lee S.D."/>
        </authorList>
    </citation>
    <scope>NUCLEOTIDE SEQUENCE [LARGE SCALE GENOMIC DNA]</scope>
    <source>
        <strain evidence="1 2">KSW2-21</strain>
    </source>
</reference>